<organism evidence="5 6">
    <name type="scientific">Epilithonimonas zeae</name>
    <dbReference type="NCBI Taxonomy" id="1416779"/>
    <lineage>
        <taxon>Bacteria</taxon>
        <taxon>Pseudomonadati</taxon>
        <taxon>Bacteroidota</taxon>
        <taxon>Flavobacteriia</taxon>
        <taxon>Flavobacteriales</taxon>
        <taxon>Weeksellaceae</taxon>
        <taxon>Chryseobacterium group</taxon>
        <taxon>Epilithonimonas</taxon>
    </lineage>
</organism>
<proteinExistence type="inferred from homology"/>
<dbReference type="AlphaFoldDB" id="A0A1N6IXG3"/>
<dbReference type="Proteomes" id="UP000185207">
    <property type="component" value="Unassembled WGS sequence"/>
</dbReference>
<feature type="domain" description="Carrier" evidence="4">
    <location>
        <begin position="4"/>
        <end position="79"/>
    </location>
</feature>
<feature type="modified residue" description="O-(pantetheine 4'-phosphoryl)serine" evidence="3">
    <location>
        <position position="39"/>
    </location>
</feature>
<dbReference type="InterPro" id="IPR009081">
    <property type="entry name" value="PP-bd_ACP"/>
</dbReference>
<keyword evidence="3" id="KW-0963">Cytoplasm</keyword>
<dbReference type="InterPro" id="IPR036736">
    <property type="entry name" value="ACP-like_sf"/>
</dbReference>
<evidence type="ECO:0000256" key="3">
    <source>
        <dbReference type="HAMAP-Rule" id="MF_01217"/>
    </source>
</evidence>
<keyword evidence="3" id="KW-0443">Lipid metabolism</keyword>
<gene>
    <name evidence="3" type="primary">acpP</name>
    <name evidence="5" type="ORF">SAMN05444409_3098</name>
</gene>
<evidence type="ECO:0000313" key="6">
    <source>
        <dbReference type="Proteomes" id="UP000185207"/>
    </source>
</evidence>
<keyword evidence="3" id="KW-0276">Fatty acid metabolism</keyword>
<evidence type="ECO:0000313" key="5">
    <source>
        <dbReference type="EMBL" id="SIO36703.1"/>
    </source>
</evidence>
<dbReference type="OrthoDB" id="1004764at2"/>
<name>A0A1N6IXG3_9FLAO</name>
<dbReference type="STRING" id="1416779.SAMN05444409_3098"/>
<dbReference type="Gene3D" id="1.10.1200.10">
    <property type="entry name" value="ACP-like"/>
    <property type="match status" value="1"/>
</dbReference>
<dbReference type="GO" id="GO:0000036">
    <property type="term" value="F:acyl carrier activity"/>
    <property type="evidence" value="ECO:0007669"/>
    <property type="project" value="UniProtKB-UniRule"/>
</dbReference>
<keyword evidence="3" id="KW-0275">Fatty acid biosynthesis</keyword>
<dbReference type="PROSITE" id="PS50075">
    <property type="entry name" value="CARRIER"/>
    <property type="match status" value="1"/>
</dbReference>
<keyword evidence="2 3" id="KW-0597">Phosphoprotein</keyword>
<dbReference type="GO" id="GO:0005737">
    <property type="term" value="C:cytoplasm"/>
    <property type="evidence" value="ECO:0007669"/>
    <property type="project" value="UniProtKB-SubCell"/>
</dbReference>
<comment type="function">
    <text evidence="3">Carrier of the growing fatty acid chain in fatty acid biosynthesis.</text>
</comment>
<reference evidence="6" key="1">
    <citation type="submission" date="2016-11" db="EMBL/GenBank/DDBJ databases">
        <authorList>
            <person name="Varghese N."/>
            <person name="Submissions S."/>
        </authorList>
    </citation>
    <scope>NUCLEOTIDE SEQUENCE [LARGE SCALE GENOMIC DNA]</scope>
    <source>
        <strain evidence="6">DSM 27623</strain>
    </source>
</reference>
<protein>
    <recommendedName>
        <fullName evidence="3">Acyl carrier protein</fullName>
        <shortName evidence="3">ACP</shortName>
    </recommendedName>
</protein>
<dbReference type="InterPro" id="IPR003231">
    <property type="entry name" value="ACP"/>
</dbReference>
<evidence type="ECO:0000256" key="2">
    <source>
        <dbReference type="ARBA" id="ARBA00022553"/>
    </source>
</evidence>
<comment type="pathway">
    <text evidence="3">Lipid metabolism; fatty acid biosynthesis.</text>
</comment>
<comment type="subcellular location">
    <subcellularLocation>
        <location evidence="3">Cytoplasm</location>
    </subcellularLocation>
</comment>
<dbReference type="UniPathway" id="UPA00094"/>
<dbReference type="RefSeq" id="WP_074236511.1">
    <property type="nucleotide sequence ID" value="NZ_FSRK01000002.1"/>
</dbReference>
<dbReference type="SUPFAM" id="SSF47336">
    <property type="entry name" value="ACP-like"/>
    <property type="match status" value="1"/>
</dbReference>
<dbReference type="EMBL" id="FSRK01000002">
    <property type="protein sequence ID" value="SIO36703.1"/>
    <property type="molecule type" value="Genomic_DNA"/>
</dbReference>
<sequence length="84" mass="9687">MEREKIVTVVNDFLVNEFEVDRDDIVNDANFKETLGLDSLDYIDMVVVIESNFGVKLGEADFKRVITFDDFYDTIETKISEKVA</sequence>
<comment type="similarity">
    <text evidence="3">Belongs to the acyl carrier protein (ACP) family.</text>
</comment>
<accession>A0A1N6IXG3</accession>
<keyword evidence="6" id="KW-1185">Reference proteome</keyword>
<dbReference type="HAMAP" id="MF_01217">
    <property type="entry name" value="Acyl_carrier"/>
    <property type="match status" value="1"/>
</dbReference>
<keyword evidence="1 3" id="KW-0596">Phosphopantetheine</keyword>
<keyword evidence="3" id="KW-0444">Lipid biosynthesis</keyword>
<evidence type="ECO:0000256" key="1">
    <source>
        <dbReference type="ARBA" id="ARBA00022450"/>
    </source>
</evidence>
<evidence type="ECO:0000259" key="4">
    <source>
        <dbReference type="PROSITE" id="PS50075"/>
    </source>
</evidence>
<comment type="PTM">
    <text evidence="3">4'-phosphopantetheine is transferred from CoA to a specific serine of apo-ACP by AcpS. This modification is essential for activity because fatty acids are bound in thioester linkage to the sulfhydryl of the prosthetic group.</text>
</comment>
<dbReference type="Pfam" id="PF00550">
    <property type="entry name" value="PP-binding"/>
    <property type="match status" value="1"/>
</dbReference>